<organism evidence="1 2">
    <name type="scientific">Aduncisulcus paluster</name>
    <dbReference type="NCBI Taxonomy" id="2918883"/>
    <lineage>
        <taxon>Eukaryota</taxon>
        <taxon>Metamonada</taxon>
        <taxon>Carpediemonas-like organisms</taxon>
        <taxon>Aduncisulcus</taxon>
    </lineage>
</organism>
<evidence type="ECO:0000313" key="1">
    <source>
        <dbReference type="EMBL" id="GKT35299.1"/>
    </source>
</evidence>
<accession>A0ABQ5KS55</accession>
<name>A0ABQ5KS55_9EUKA</name>
<gene>
    <name evidence="1" type="ORF">ADUPG1_008484</name>
</gene>
<evidence type="ECO:0000313" key="2">
    <source>
        <dbReference type="Proteomes" id="UP001057375"/>
    </source>
</evidence>
<sequence>MGLFSKTIKQRKDPIFLE</sequence>
<feature type="non-terminal residue" evidence="1">
    <location>
        <position position="18"/>
    </location>
</feature>
<dbReference type="EMBL" id="BQXS01010961">
    <property type="protein sequence ID" value="GKT35299.1"/>
    <property type="molecule type" value="Genomic_DNA"/>
</dbReference>
<proteinExistence type="predicted"/>
<reference evidence="1" key="1">
    <citation type="submission" date="2022-03" db="EMBL/GenBank/DDBJ databases">
        <title>Draft genome sequence of Aduncisulcus paluster, a free-living microaerophilic Fornicata.</title>
        <authorList>
            <person name="Yuyama I."/>
            <person name="Kume K."/>
            <person name="Tamura T."/>
            <person name="Inagaki Y."/>
            <person name="Hashimoto T."/>
        </authorList>
    </citation>
    <scope>NUCLEOTIDE SEQUENCE</scope>
    <source>
        <strain evidence="1">NY0171</strain>
    </source>
</reference>
<comment type="caution">
    <text evidence="1">The sequence shown here is derived from an EMBL/GenBank/DDBJ whole genome shotgun (WGS) entry which is preliminary data.</text>
</comment>
<dbReference type="Proteomes" id="UP001057375">
    <property type="component" value="Unassembled WGS sequence"/>
</dbReference>
<protein>
    <submittedName>
        <fullName evidence="1">Uncharacterized protein</fullName>
    </submittedName>
</protein>
<keyword evidence="2" id="KW-1185">Reference proteome</keyword>